<dbReference type="RefSeq" id="WP_184338959.1">
    <property type="nucleotide sequence ID" value="NZ_JACHIG010000002.1"/>
</dbReference>
<evidence type="ECO:0000256" key="2">
    <source>
        <dbReference type="ARBA" id="ARBA00013194"/>
    </source>
</evidence>
<keyword evidence="3" id="KW-0732">Signal</keyword>
<dbReference type="InterPro" id="IPR027304">
    <property type="entry name" value="Trigger_fact/SurA_dom_sf"/>
</dbReference>
<name>A0A7W7YA11_9BACT</name>
<dbReference type="SUPFAM" id="SSF54534">
    <property type="entry name" value="FKBP-like"/>
    <property type="match status" value="1"/>
</dbReference>
<evidence type="ECO:0000313" key="8">
    <source>
        <dbReference type="EMBL" id="MBB5032040.1"/>
    </source>
</evidence>
<dbReference type="Gene3D" id="3.10.50.40">
    <property type="match status" value="1"/>
</dbReference>
<accession>A0A7W7YA11</accession>
<feature type="domain" description="PpiC" evidence="7">
    <location>
        <begin position="150"/>
        <end position="246"/>
    </location>
</feature>
<dbReference type="AlphaFoldDB" id="A0A7W7YA11"/>
<evidence type="ECO:0000256" key="5">
    <source>
        <dbReference type="ARBA" id="ARBA00023235"/>
    </source>
</evidence>
<dbReference type="InterPro" id="IPR000297">
    <property type="entry name" value="PPIase_PpiC"/>
</dbReference>
<reference evidence="8 9" key="1">
    <citation type="submission" date="2020-08" db="EMBL/GenBank/DDBJ databases">
        <title>Genomic Encyclopedia of Type Strains, Phase IV (KMG-IV): sequencing the most valuable type-strain genomes for metagenomic binning, comparative biology and taxonomic classification.</title>
        <authorList>
            <person name="Goeker M."/>
        </authorList>
    </citation>
    <scope>NUCLEOTIDE SEQUENCE [LARGE SCALE GENOMIC DNA]</scope>
    <source>
        <strain evidence="8 9">DSM 12252</strain>
    </source>
</reference>
<dbReference type="Proteomes" id="UP000590740">
    <property type="component" value="Unassembled WGS sequence"/>
</dbReference>
<dbReference type="PROSITE" id="PS50198">
    <property type="entry name" value="PPIC_PPIASE_2"/>
    <property type="match status" value="1"/>
</dbReference>
<keyword evidence="9" id="KW-1185">Reference proteome</keyword>
<keyword evidence="4 6" id="KW-0697">Rotamase</keyword>
<gene>
    <name evidence="8" type="ORF">HNQ65_001608</name>
</gene>
<evidence type="ECO:0000256" key="1">
    <source>
        <dbReference type="ARBA" id="ARBA00000971"/>
    </source>
</evidence>
<dbReference type="InterPro" id="IPR046357">
    <property type="entry name" value="PPIase_dom_sf"/>
</dbReference>
<dbReference type="InterPro" id="IPR050245">
    <property type="entry name" value="PrsA_foldase"/>
</dbReference>
<dbReference type="EMBL" id="JACHIG010000002">
    <property type="protein sequence ID" value="MBB5032040.1"/>
    <property type="molecule type" value="Genomic_DNA"/>
</dbReference>
<dbReference type="PANTHER" id="PTHR47245">
    <property type="entry name" value="PEPTIDYLPROLYL ISOMERASE"/>
    <property type="match status" value="1"/>
</dbReference>
<evidence type="ECO:0000259" key="7">
    <source>
        <dbReference type="PROSITE" id="PS50198"/>
    </source>
</evidence>
<protein>
    <recommendedName>
        <fullName evidence="2">peptidylprolyl isomerase</fullName>
        <ecNumber evidence="2">5.2.1.8</ecNumber>
    </recommendedName>
</protein>
<proteinExistence type="predicted"/>
<comment type="catalytic activity">
    <reaction evidence="1">
        <text>[protein]-peptidylproline (omega=180) = [protein]-peptidylproline (omega=0)</text>
        <dbReference type="Rhea" id="RHEA:16237"/>
        <dbReference type="Rhea" id="RHEA-COMP:10747"/>
        <dbReference type="Rhea" id="RHEA-COMP:10748"/>
        <dbReference type="ChEBI" id="CHEBI:83833"/>
        <dbReference type="ChEBI" id="CHEBI:83834"/>
        <dbReference type="EC" id="5.2.1.8"/>
    </reaction>
</comment>
<evidence type="ECO:0000313" key="9">
    <source>
        <dbReference type="Proteomes" id="UP000590740"/>
    </source>
</evidence>
<keyword evidence="5 6" id="KW-0413">Isomerase</keyword>
<evidence type="ECO:0000256" key="4">
    <source>
        <dbReference type="ARBA" id="ARBA00023110"/>
    </source>
</evidence>
<dbReference type="Gene3D" id="1.10.4030.10">
    <property type="entry name" value="Porin chaperone SurA, peptide-binding domain"/>
    <property type="match status" value="1"/>
</dbReference>
<dbReference type="PANTHER" id="PTHR47245:SF1">
    <property type="entry name" value="FOLDASE PROTEIN PRSA"/>
    <property type="match status" value="1"/>
</dbReference>
<evidence type="ECO:0000256" key="3">
    <source>
        <dbReference type="ARBA" id="ARBA00022729"/>
    </source>
</evidence>
<dbReference type="Pfam" id="PF13145">
    <property type="entry name" value="Rotamase_2"/>
    <property type="match status" value="1"/>
</dbReference>
<dbReference type="EC" id="5.2.1.8" evidence="2"/>
<organism evidence="8 9">
    <name type="scientific">Prosthecobacter vanneervenii</name>
    <dbReference type="NCBI Taxonomy" id="48466"/>
    <lineage>
        <taxon>Bacteria</taxon>
        <taxon>Pseudomonadati</taxon>
        <taxon>Verrucomicrobiota</taxon>
        <taxon>Verrucomicrobiia</taxon>
        <taxon>Verrucomicrobiales</taxon>
        <taxon>Verrucomicrobiaceae</taxon>
        <taxon>Prosthecobacter</taxon>
    </lineage>
</organism>
<comment type="caution">
    <text evidence="8">The sequence shown here is derived from an EMBL/GenBank/DDBJ whole genome shotgun (WGS) entry which is preliminary data.</text>
</comment>
<dbReference type="GO" id="GO:0003755">
    <property type="term" value="F:peptidyl-prolyl cis-trans isomerase activity"/>
    <property type="evidence" value="ECO:0007669"/>
    <property type="project" value="UniProtKB-KW"/>
</dbReference>
<dbReference type="SUPFAM" id="SSF109998">
    <property type="entry name" value="Triger factor/SurA peptide-binding domain-like"/>
    <property type="match status" value="1"/>
</dbReference>
<sequence length="300" mass="34527">MFAALMALIINGEQIDDEIIEAEFRHIKSHFERTLQVACCERDPEFRTMAKDNVASRVLLNQESRRRHPEVSEEEITARLNKLIDEAGGETQFYVNIGMPMKDASLVRENVAGGVRLDKTLQEIYAPEPEPTEAELRACYEANLKHYMTDEEIRASHITKGLQGATSRQEIYMAMRDIRSQLLAGADFAKLAEEHRNDEQQQIDLGWFKRGEFMEEFETIAFSMGEGEISPVFTTQLGFHVCTLTGRRPSVARPFDEVKEDVRNRFIEEYRDKKFNAFLEELKAKAKIEDTDPEGENCQH</sequence>
<evidence type="ECO:0000256" key="6">
    <source>
        <dbReference type="PROSITE-ProRule" id="PRU00278"/>
    </source>
</evidence>